<keyword evidence="1" id="KW-0560">Oxidoreductase</keyword>
<organism evidence="1">
    <name type="scientific">Mycobacterium xenopi 4042</name>
    <dbReference type="NCBI Taxonomy" id="1299334"/>
    <lineage>
        <taxon>Bacteria</taxon>
        <taxon>Bacillati</taxon>
        <taxon>Actinomycetota</taxon>
        <taxon>Actinomycetes</taxon>
        <taxon>Mycobacteriales</taxon>
        <taxon>Mycobacteriaceae</taxon>
        <taxon>Mycobacterium</taxon>
    </lineage>
</organism>
<name>X8BJ17_MYCXE</name>
<dbReference type="EC" id="1.-.-.-" evidence="1"/>
<dbReference type="GO" id="GO:0016491">
    <property type="term" value="F:oxidoreductase activity"/>
    <property type="evidence" value="ECO:0007669"/>
    <property type="project" value="UniProtKB-KW"/>
</dbReference>
<dbReference type="EMBL" id="JAOB01000039">
    <property type="protein sequence ID" value="EUA44107.1"/>
    <property type="molecule type" value="Genomic_DNA"/>
</dbReference>
<dbReference type="PATRIC" id="fig|1299334.3.peg.3851"/>
<accession>X8BJ17</accession>
<sequence length="90" mass="9896">MVAAHQHGAARARLAATTTTAELLDQLQTAHTRPWSTSIWGCLKSPAHRHDQLFDTLFAYENYPVDAVALGGDHQPVVTRVSIEESTTTR</sequence>
<reference evidence="1" key="1">
    <citation type="submission" date="2014-01" db="EMBL/GenBank/DDBJ databases">
        <authorList>
            <person name="Brown-Elliot B."/>
            <person name="Wallace R."/>
            <person name="Lenaerts A."/>
            <person name="Ordway D."/>
            <person name="DeGroote M.A."/>
            <person name="Parker T."/>
            <person name="Sizemore C."/>
            <person name="Tallon L.J."/>
            <person name="Sadzewicz L.K."/>
            <person name="Sengamalay N."/>
            <person name="Fraser C.M."/>
            <person name="Hine E."/>
            <person name="Shefchek K.A."/>
            <person name="Das S.P."/>
            <person name="Tettelin H."/>
        </authorList>
    </citation>
    <scope>NUCLEOTIDE SEQUENCE [LARGE SCALE GENOMIC DNA]</scope>
    <source>
        <strain evidence="1">4042</strain>
    </source>
</reference>
<proteinExistence type="predicted"/>
<dbReference type="AlphaFoldDB" id="X8BJ17"/>
<gene>
    <name evidence="1" type="ORF">I553_3054</name>
</gene>
<evidence type="ECO:0000313" key="1">
    <source>
        <dbReference type="EMBL" id="EUA44107.1"/>
    </source>
</evidence>
<protein>
    <submittedName>
        <fullName evidence="1">Linear gramicidin synthetase subunit D domain protein</fullName>
        <ecNumber evidence="1">1.-.-.-</ecNumber>
    </submittedName>
</protein>
<comment type="caution">
    <text evidence="1">The sequence shown here is derived from an EMBL/GenBank/DDBJ whole genome shotgun (WGS) entry which is preliminary data.</text>
</comment>